<dbReference type="Gene3D" id="3.30.565.10">
    <property type="entry name" value="Histidine kinase-like ATPase, C-terminal domain"/>
    <property type="match status" value="1"/>
</dbReference>
<feature type="compositionally biased region" description="Low complexity" evidence="6">
    <location>
        <begin position="463"/>
        <end position="493"/>
    </location>
</feature>
<organism evidence="9 10">
    <name type="scientific">Streptomyces capillispiralis</name>
    <dbReference type="NCBI Taxonomy" id="68182"/>
    <lineage>
        <taxon>Bacteria</taxon>
        <taxon>Bacillati</taxon>
        <taxon>Actinomycetota</taxon>
        <taxon>Actinomycetes</taxon>
        <taxon>Kitasatosporales</taxon>
        <taxon>Streptomycetaceae</taxon>
        <taxon>Streptomyces</taxon>
    </lineage>
</organism>
<comment type="catalytic activity">
    <reaction evidence="1">
        <text>ATP + protein L-histidine = ADP + protein N-phospho-L-histidine.</text>
        <dbReference type="EC" id="2.7.13.3"/>
    </reaction>
</comment>
<feature type="compositionally biased region" description="Low complexity" evidence="6">
    <location>
        <begin position="504"/>
        <end position="520"/>
    </location>
</feature>
<dbReference type="SMART" id="SM00387">
    <property type="entry name" value="HATPase_c"/>
    <property type="match status" value="1"/>
</dbReference>
<reference evidence="9 10" key="1">
    <citation type="submission" date="2019-06" db="EMBL/GenBank/DDBJ databases">
        <title>Sequencing the genomes of 1000 actinobacteria strains.</title>
        <authorList>
            <person name="Klenk H.-P."/>
        </authorList>
    </citation>
    <scope>NUCLEOTIDE SEQUENCE [LARGE SCALE GENOMIC DNA]</scope>
    <source>
        <strain evidence="9 10">DSM 41695</strain>
    </source>
</reference>
<evidence type="ECO:0000313" key="10">
    <source>
        <dbReference type="Proteomes" id="UP000316603"/>
    </source>
</evidence>
<keyword evidence="7" id="KW-0812">Transmembrane</keyword>
<feature type="domain" description="Histidine kinase/HSP90-like ATPase" evidence="8">
    <location>
        <begin position="338"/>
        <end position="452"/>
    </location>
</feature>
<evidence type="ECO:0000256" key="2">
    <source>
        <dbReference type="ARBA" id="ARBA00012438"/>
    </source>
</evidence>
<dbReference type="PANTHER" id="PTHR45436">
    <property type="entry name" value="SENSOR HISTIDINE KINASE YKOH"/>
    <property type="match status" value="1"/>
</dbReference>
<dbReference type="GO" id="GO:0000160">
    <property type="term" value="P:phosphorelay signal transduction system"/>
    <property type="evidence" value="ECO:0007669"/>
    <property type="project" value="TreeGrafter"/>
</dbReference>
<evidence type="ECO:0000256" key="5">
    <source>
        <dbReference type="ARBA" id="ARBA00022777"/>
    </source>
</evidence>
<dbReference type="RefSeq" id="WP_145865706.1">
    <property type="nucleotide sequence ID" value="NZ_BNCE01000004.1"/>
</dbReference>
<evidence type="ECO:0000313" key="9">
    <source>
        <dbReference type="EMBL" id="TWF83447.1"/>
    </source>
</evidence>
<keyword evidence="7" id="KW-1133">Transmembrane helix</keyword>
<dbReference type="PANTHER" id="PTHR45436:SF5">
    <property type="entry name" value="SENSOR HISTIDINE KINASE TRCS"/>
    <property type="match status" value="1"/>
</dbReference>
<dbReference type="GO" id="GO:0004673">
    <property type="term" value="F:protein histidine kinase activity"/>
    <property type="evidence" value="ECO:0007669"/>
    <property type="project" value="UniProtKB-EC"/>
</dbReference>
<evidence type="ECO:0000256" key="4">
    <source>
        <dbReference type="ARBA" id="ARBA00022679"/>
    </source>
</evidence>
<dbReference type="InterPro" id="IPR003594">
    <property type="entry name" value="HATPase_dom"/>
</dbReference>
<evidence type="ECO:0000256" key="3">
    <source>
        <dbReference type="ARBA" id="ARBA00022553"/>
    </source>
</evidence>
<accession>A0A561T8L1</accession>
<dbReference type="EMBL" id="VIWV01000001">
    <property type="protein sequence ID" value="TWF83447.1"/>
    <property type="molecule type" value="Genomic_DNA"/>
</dbReference>
<dbReference type="OrthoDB" id="4652229at2"/>
<dbReference type="InterPro" id="IPR036890">
    <property type="entry name" value="HATPase_C_sf"/>
</dbReference>
<evidence type="ECO:0000256" key="6">
    <source>
        <dbReference type="SAM" id="MobiDB-lite"/>
    </source>
</evidence>
<dbReference type="Proteomes" id="UP000316603">
    <property type="component" value="Unassembled WGS sequence"/>
</dbReference>
<feature type="compositionally biased region" description="Basic and acidic residues" evidence="6">
    <location>
        <begin position="560"/>
        <end position="573"/>
    </location>
</feature>
<evidence type="ECO:0000256" key="1">
    <source>
        <dbReference type="ARBA" id="ARBA00000085"/>
    </source>
</evidence>
<keyword evidence="3" id="KW-0597">Phosphoprotein</keyword>
<dbReference type="Pfam" id="PF02518">
    <property type="entry name" value="HATPase_c"/>
    <property type="match status" value="1"/>
</dbReference>
<dbReference type="AlphaFoldDB" id="A0A561T8L1"/>
<dbReference type="SUPFAM" id="SSF55874">
    <property type="entry name" value="ATPase domain of HSP90 chaperone/DNA topoisomerase II/histidine kinase"/>
    <property type="match status" value="1"/>
</dbReference>
<feature type="transmembrane region" description="Helical" evidence="7">
    <location>
        <begin position="41"/>
        <end position="62"/>
    </location>
</feature>
<keyword evidence="7" id="KW-0472">Membrane</keyword>
<dbReference type="InterPro" id="IPR050428">
    <property type="entry name" value="TCS_sensor_his_kinase"/>
</dbReference>
<keyword evidence="5 9" id="KW-0418">Kinase</keyword>
<proteinExistence type="predicted"/>
<dbReference type="GO" id="GO:0005886">
    <property type="term" value="C:plasma membrane"/>
    <property type="evidence" value="ECO:0007669"/>
    <property type="project" value="TreeGrafter"/>
</dbReference>
<evidence type="ECO:0000256" key="7">
    <source>
        <dbReference type="SAM" id="Phobius"/>
    </source>
</evidence>
<keyword evidence="4" id="KW-0808">Transferase</keyword>
<evidence type="ECO:0000259" key="8">
    <source>
        <dbReference type="SMART" id="SM00387"/>
    </source>
</evidence>
<keyword evidence="10" id="KW-1185">Reference proteome</keyword>
<comment type="caution">
    <text evidence="9">The sequence shown here is derived from an EMBL/GenBank/DDBJ whole genome shotgun (WGS) entry which is preliminary data.</text>
</comment>
<feature type="region of interest" description="Disordered" evidence="6">
    <location>
        <begin position="463"/>
        <end position="573"/>
    </location>
</feature>
<gene>
    <name evidence="9" type="ORF">FHX78_11372</name>
</gene>
<protein>
    <recommendedName>
        <fullName evidence="2">histidine kinase</fullName>
        <ecNumber evidence="2">2.7.13.3</ecNumber>
    </recommendedName>
</protein>
<sequence>MELATPPPAARPPVAWHSWWLMPLGLGGGTIAATSMSSDRITTAVLGAAATAACAVCVRLLLRSRVHLLRAEAGFRASQAELTQQWQQHMAGQERKFAAERAAQEDAFTEQGAAWERRLAEQAAACEDRLADHSQAFEERLAEQAGAHAAQLAEREEAWEARLSHQLAAVTRLADEQLPEAIARLRSGDAIDDLLPSVERCAEVGADLQAQLRRILRTALIGLEEEFDRSTSAEQAVISIGNRIHVLTSKLRGRLHEMQGEHGRLPAVARGLMELDQEIGPADCLAASIGVLGGSDRPGRQWQEPQRLLSVVRGGIGRIKDFHRIQLSRLPELGVDGGLVDHLTLIFAHLLDNAARYSPPTEPVVISGREVPNGVGIEIQDSGKGLSEEKKREAEHALAGTAPGAGIGGITEDANIGLRVVGILARRYGIRVTFADSPWLGTSVVVVVPHKYFSPLPTATATAAESRTAEPAVVTEPPADDPAGPADTTPGGLPRRRSGRRTGTDAARPAARTAPGEPGTVSVVPPDASFTGLAAFATAGRATDPAPRTDGDPATPAGRESTEHRTEESDQTT</sequence>
<name>A0A561T8L1_9ACTN</name>
<dbReference type="EC" id="2.7.13.3" evidence="2"/>